<keyword evidence="2" id="KW-0378">Hydrolase</keyword>
<organism evidence="2 3">
    <name type="scientific">Caldiarchaeum subterraneum</name>
    <dbReference type="NCBI Taxonomy" id="311458"/>
    <lineage>
        <taxon>Archaea</taxon>
        <taxon>Nitrososphaerota</taxon>
        <taxon>Candidatus Caldarchaeales</taxon>
        <taxon>Candidatus Caldarchaeaceae</taxon>
        <taxon>Candidatus Caldarchaeum</taxon>
    </lineage>
</organism>
<evidence type="ECO:0000313" key="2">
    <source>
        <dbReference type="EMBL" id="HIQ29898.1"/>
    </source>
</evidence>
<dbReference type="InterPro" id="IPR014426">
    <property type="entry name" value="UPF0282_hydrls"/>
</dbReference>
<dbReference type="Gene3D" id="3.60.15.10">
    <property type="entry name" value="Ribonuclease Z/Hydroxyacylglutathione hydrolase-like"/>
    <property type="match status" value="1"/>
</dbReference>
<dbReference type="PIRSF" id="PIRSF004944">
    <property type="entry name" value="UCP004944_hydrls"/>
    <property type="match status" value="1"/>
</dbReference>
<dbReference type="Pfam" id="PF13483">
    <property type="entry name" value="Lactamase_B_3"/>
    <property type="match status" value="1"/>
</dbReference>
<dbReference type="InterPro" id="IPR050114">
    <property type="entry name" value="UPF0173_UPF0282_UlaG_hydrolase"/>
</dbReference>
<dbReference type="PANTHER" id="PTHR43546">
    <property type="entry name" value="UPF0173 METAL-DEPENDENT HYDROLASE MJ1163-RELATED"/>
    <property type="match status" value="1"/>
</dbReference>
<dbReference type="PANTHER" id="PTHR43546:SF4">
    <property type="entry name" value="UPF0282 PROTEIN MJ1629"/>
    <property type="match status" value="1"/>
</dbReference>
<proteinExistence type="inferred from homology"/>
<evidence type="ECO:0000313" key="3">
    <source>
        <dbReference type="Proteomes" id="UP000608579"/>
    </source>
</evidence>
<reference evidence="2" key="1">
    <citation type="journal article" date="2020" name="ISME J.">
        <title>Gammaproteobacteria mediating utilization of methyl-, sulfur- and petroleum organic compounds in deep ocean hydrothermal plumes.</title>
        <authorList>
            <person name="Zhou Z."/>
            <person name="Liu Y."/>
            <person name="Pan J."/>
            <person name="Cron B.R."/>
            <person name="Toner B.M."/>
            <person name="Anantharaman K."/>
            <person name="Breier J.A."/>
            <person name="Dick G.J."/>
            <person name="Li M."/>
        </authorList>
    </citation>
    <scope>NUCLEOTIDE SEQUENCE</scope>
    <source>
        <strain evidence="2">SZUA-1515</strain>
    </source>
</reference>
<dbReference type="AlphaFoldDB" id="A0A833A4G5"/>
<dbReference type="Proteomes" id="UP000608579">
    <property type="component" value="Unassembled WGS sequence"/>
</dbReference>
<dbReference type="GO" id="GO:0016787">
    <property type="term" value="F:hydrolase activity"/>
    <property type="evidence" value="ECO:0007669"/>
    <property type="project" value="UniProtKB-KW"/>
</dbReference>
<gene>
    <name evidence="2" type="ORF">EYH45_04970</name>
</gene>
<accession>A0A833A4G5</accession>
<dbReference type="HAMAP" id="MF_01406">
    <property type="entry name" value="UPF0282"/>
    <property type="match status" value="1"/>
</dbReference>
<dbReference type="SUPFAM" id="SSF56281">
    <property type="entry name" value="Metallo-hydrolase/oxidoreductase"/>
    <property type="match status" value="1"/>
</dbReference>
<dbReference type="InterPro" id="IPR036866">
    <property type="entry name" value="RibonucZ/Hydroxyglut_hydro"/>
</dbReference>
<sequence length="322" mass="37108">MHVEYVAFDSLGVKSSCVKIETDDVVITIDPGIAEEVDSFPLPLKKRMELRRRYANSIKKAIRDADIVVISHYHYDHHIPDKNLYRGKTLLVKDPVRNINSSQRKRAEELLITIEANVKAADGREFRFGDTKIWFSKPLWHGVEGTNLGKVIMVGVDDGSKKLLHTSDVDGPILEAPVKIIKDYKPDIIIIDGPPTYILGYLHSYYNLARSTINLIKIMEETDAELIILDHHLLRDYRYRDLLYPSYLYAERNSVNLKTVAELLGFKPAVLEGFERNGPTKWRTWQRFDSRGIMAVLQNAVKHRLISRRWLKEARETLADLD</sequence>
<comment type="caution">
    <text evidence="2">The sequence shown here is derived from an EMBL/GenBank/DDBJ whole genome shotgun (WGS) entry which is preliminary data.</text>
</comment>
<evidence type="ECO:0000256" key="1">
    <source>
        <dbReference type="HAMAP-Rule" id="MF_01406"/>
    </source>
</evidence>
<dbReference type="EMBL" id="DQVM01000097">
    <property type="protein sequence ID" value="HIQ29898.1"/>
    <property type="molecule type" value="Genomic_DNA"/>
</dbReference>
<protein>
    <recommendedName>
        <fullName evidence="1">UPF0282 protein EYH45_04970</fullName>
    </recommendedName>
</protein>
<name>A0A833A4G5_CALS0</name>
<comment type="similarity">
    <text evidence="1">Belongs to the UPF0282 family.</text>
</comment>